<dbReference type="Proteomes" id="UP001642502">
    <property type="component" value="Unassembled WGS sequence"/>
</dbReference>
<evidence type="ECO:0000256" key="1">
    <source>
        <dbReference type="ARBA" id="ARBA00006082"/>
    </source>
</evidence>
<evidence type="ECO:0000313" key="5">
    <source>
        <dbReference type="EMBL" id="CAK7265660.1"/>
    </source>
</evidence>
<evidence type="ECO:0000259" key="4">
    <source>
        <dbReference type="SMART" id="SM01340"/>
    </source>
</evidence>
<dbReference type="Gene3D" id="3.30.565.10">
    <property type="entry name" value="Histidine kinase-like ATPase, C-terminal domain"/>
    <property type="match status" value="1"/>
</dbReference>
<dbReference type="SMART" id="SM01340">
    <property type="entry name" value="DNA_mis_repair"/>
    <property type="match status" value="1"/>
</dbReference>
<dbReference type="InterPro" id="IPR020568">
    <property type="entry name" value="Ribosomal_Su5_D2-typ_SF"/>
</dbReference>
<evidence type="ECO:0000313" key="6">
    <source>
        <dbReference type="Proteomes" id="UP001642502"/>
    </source>
</evidence>
<dbReference type="PANTHER" id="PTHR10073:SF41">
    <property type="entry name" value="MISMATCH REPAIR PROTEIN, PUTATIVE (AFU_ORTHOLOGUE AFUA_8G05820)-RELATED"/>
    <property type="match status" value="1"/>
</dbReference>
<organism evidence="5 6">
    <name type="scientific">Sporothrix epigloea</name>
    <dbReference type="NCBI Taxonomy" id="1892477"/>
    <lineage>
        <taxon>Eukaryota</taxon>
        <taxon>Fungi</taxon>
        <taxon>Dikarya</taxon>
        <taxon>Ascomycota</taxon>
        <taxon>Pezizomycotina</taxon>
        <taxon>Sordariomycetes</taxon>
        <taxon>Sordariomycetidae</taxon>
        <taxon>Ophiostomatales</taxon>
        <taxon>Ophiostomataceae</taxon>
        <taxon>Sporothrix</taxon>
    </lineage>
</organism>
<dbReference type="EMBL" id="CAWUON010000013">
    <property type="protein sequence ID" value="CAK7265660.1"/>
    <property type="molecule type" value="Genomic_DNA"/>
</dbReference>
<comment type="caution">
    <text evidence="5">The sequence shown here is derived from an EMBL/GenBank/DDBJ whole genome shotgun (WGS) entry which is preliminary data.</text>
</comment>
<dbReference type="SUPFAM" id="SSF55874">
    <property type="entry name" value="ATPase domain of HSP90 chaperone/DNA topoisomerase II/histidine kinase"/>
    <property type="match status" value="1"/>
</dbReference>
<dbReference type="InterPro" id="IPR038973">
    <property type="entry name" value="MutL/Mlh/Pms-like"/>
</dbReference>
<protein>
    <recommendedName>
        <fullName evidence="4">DNA mismatch repair protein S5 domain-containing protein</fullName>
    </recommendedName>
</protein>
<feature type="compositionally biased region" description="Basic and acidic residues" evidence="3">
    <location>
        <begin position="429"/>
        <end position="445"/>
    </location>
</feature>
<comment type="similarity">
    <text evidence="1">Belongs to the DNA mismatch repair MutL/HexB family.</text>
</comment>
<feature type="region of interest" description="Disordered" evidence="3">
    <location>
        <begin position="407"/>
        <end position="504"/>
    </location>
</feature>
<dbReference type="PANTHER" id="PTHR10073">
    <property type="entry name" value="DNA MISMATCH REPAIR PROTEIN MLH, PMS, MUTL"/>
    <property type="match status" value="1"/>
</dbReference>
<name>A0ABP0DET7_9PEZI</name>
<evidence type="ECO:0000256" key="3">
    <source>
        <dbReference type="SAM" id="MobiDB-lite"/>
    </source>
</evidence>
<dbReference type="InterPro" id="IPR036890">
    <property type="entry name" value="HATPase_C_sf"/>
</dbReference>
<accession>A0ABP0DET7</accession>
<dbReference type="Gene3D" id="3.30.230.10">
    <property type="match status" value="1"/>
</dbReference>
<dbReference type="Pfam" id="PF13589">
    <property type="entry name" value="HATPase_c_3"/>
    <property type="match status" value="1"/>
</dbReference>
<gene>
    <name evidence="5" type="ORF">SEPCBS119000_001626</name>
</gene>
<dbReference type="InterPro" id="IPR014721">
    <property type="entry name" value="Ribsml_uS5_D2-typ_fold_subgr"/>
</dbReference>
<dbReference type="SUPFAM" id="SSF54211">
    <property type="entry name" value="Ribosomal protein S5 domain 2-like"/>
    <property type="match status" value="1"/>
</dbReference>
<dbReference type="InterPro" id="IPR014762">
    <property type="entry name" value="DNA_mismatch_repair_CS"/>
</dbReference>
<proteinExistence type="inferred from homology"/>
<sequence length="768" mass="84696">MSIKALSAETCSLLGSTTLIASPVSLVKELVDNAVDAYATTISILVSPNTVDKIEVRDDGHGIDSADFDVLGRRGHTSKIRCFEDLKDVGGSTLGFRGEGLASANTLGNVAITTRTANKAVASLFRLKPGTGGINPGTHRLAPAQIGTTVAVTCLFHALPVRRKIIIKDATKTINAIKALLCGYAMARPQLRFSLKIMTAAVPEWTYSSLASKQETTEQDSMRQSVLLLFGAEVARQCEEIVISTNELLGCQATLPQFLSNKSENKTGNYIFEACLPRPSATWAKLKLGGFVSVDGRPLSTVHHQGIAQRLLAVFTSSLERILTETDARHANVKGTFIRLNIRCPAGTYDVNVDSAKTDVLLADEKVVYDAWTALCAKVYVPPDRLRYVQTAGTLPSTPLRTRPAFLFTDNVNGRKDRRQSQLQTPEPDFSHNRLDTNSDPDHQQDLLVGDSTSMSSLHGKRPGGVKSHTLGPESMFKVSTVVSRSDENDQMLSKRCSTRSAPDPQYIDIQLSPIRNSRQRQRYMPAGGLQTPPSVSLRMEQRVQLARNQAHSRVCEGQEEPFSRDGLRQTTITFLGQNRRMNHDKSDATQGRRNPGMEASAIRMGNANTLRRSTVSAHGPCRQKQGIASLSSTMESENSDITVQLDIQNWECARAALAIPHTPPPSQIKTGGQRPSFMMRVNWRQLRRDSAAYTRNERVWNKENDFLSPEPTEVSSIESQLQLVVMAWLSKAEVFEIETDQGKLQAKIDLRKSLKRKACRDSRSKRS</sequence>
<keyword evidence="6" id="KW-1185">Reference proteome</keyword>
<keyword evidence="2" id="KW-0227">DNA damage</keyword>
<evidence type="ECO:0000256" key="2">
    <source>
        <dbReference type="ARBA" id="ARBA00022763"/>
    </source>
</evidence>
<dbReference type="InterPro" id="IPR013507">
    <property type="entry name" value="DNA_mismatch_S5_2-like"/>
</dbReference>
<reference evidence="5 6" key="1">
    <citation type="submission" date="2024-01" db="EMBL/GenBank/DDBJ databases">
        <authorList>
            <person name="Allen C."/>
            <person name="Tagirdzhanova G."/>
        </authorList>
    </citation>
    <scope>NUCLEOTIDE SEQUENCE [LARGE SCALE GENOMIC DNA]</scope>
    <source>
        <strain evidence="5 6">CBS 119000</strain>
    </source>
</reference>
<dbReference type="PROSITE" id="PS00058">
    <property type="entry name" value="DNA_MISMATCH_REPAIR_1"/>
    <property type="match status" value="1"/>
</dbReference>
<feature type="domain" description="DNA mismatch repair protein S5" evidence="4">
    <location>
        <begin position="226"/>
        <end position="381"/>
    </location>
</feature>